<name>A0A9P7D2E7_9AGAM</name>
<protein>
    <recommendedName>
        <fullName evidence="3">F-box domain-containing protein</fullName>
    </recommendedName>
</protein>
<dbReference type="Proteomes" id="UP000714275">
    <property type="component" value="Unassembled WGS sequence"/>
</dbReference>
<evidence type="ECO:0008006" key="3">
    <source>
        <dbReference type="Google" id="ProtNLM"/>
    </source>
</evidence>
<evidence type="ECO:0000313" key="2">
    <source>
        <dbReference type="Proteomes" id="UP000714275"/>
    </source>
</evidence>
<dbReference type="OrthoDB" id="3222238at2759"/>
<proteinExistence type="predicted"/>
<sequence>MPGPFETLRISEILAVILDGLQGDKKSLYHMSCCCRAFTDPALDILWRSMHSFAPFTSLIPQSISFVNDTQTSDCDLPKYRCNSLDDWKTFDRYAARVWSLHIGEYNNDNADLIKNRDCYTRLTVIRGQDEFHPFPKLRSLAYVLSGPLSPQAKPFPPSLRSLTLVCHNTLDCDPIELALDRAVAEAPHLKELCIIGLMRTMRTLHSTPQLQFGQIGSVDLSKAYIRAPELAALCTLLSQAPILDLKIHLQDRLNMNWQAIPPMFPALKQLDVRGSMFSVILFMSRLAATNLHALVFQPDGQLSGVTTFFDYLIPIIVEKLGKSLKSFDLHINEPRPHARDSDLIKSILQGLKPLVRAGLQSLRLFLQVTSTTMPVQFAPEVQSMLEPCAWPSLKQFHFATKATALE</sequence>
<dbReference type="EMBL" id="JABBWD010000030">
    <property type="protein sequence ID" value="KAG1775966.1"/>
    <property type="molecule type" value="Genomic_DNA"/>
</dbReference>
<comment type="caution">
    <text evidence="1">The sequence shown here is derived from an EMBL/GenBank/DDBJ whole genome shotgun (WGS) entry which is preliminary data.</text>
</comment>
<dbReference type="AlphaFoldDB" id="A0A9P7D2E7"/>
<keyword evidence="2" id="KW-1185">Reference proteome</keyword>
<reference evidence="1" key="1">
    <citation type="journal article" date="2020" name="New Phytol.">
        <title>Comparative genomics reveals dynamic genome evolution in host specialist ectomycorrhizal fungi.</title>
        <authorList>
            <person name="Lofgren L.A."/>
            <person name="Nguyen N.H."/>
            <person name="Vilgalys R."/>
            <person name="Ruytinx J."/>
            <person name="Liao H.L."/>
            <person name="Branco S."/>
            <person name="Kuo A."/>
            <person name="LaButti K."/>
            <person name="Lipzen A."/>
            <person name="Andreopoulos W."/>
            <person name="Pangilinan J."/>
            <person name="Riley R."/>
            <person name="Hundley H."/>
            <person name="Na H."/>
            <person name="Barry K."/>
            <person name="Grigoriev I.V."/>
            <person name="Stajich J.E."/>
            <person name="Kennedy P.G."/>
        </authorList>
    </citation>
    <scope>NUCLEOTIDE SEQUENCE</scope>
    <source>
        <strain evidence="1">DOB743</strain>
    </source>
</reference>
<organism evidence="1 2">
    <name type="scientific">Suillus placidus</name>
    <dbReference type="NCBI Taxonomy" id="48579"/>
    <lineage>
        <taxon>Eukaryota</taxon>
        <taxon>Fungi</taxon>
        <taxon>Dikarya</taxon>
        <taxon>Basidiomycota</taxon>
        <taxon>Agaricomycotina</taxon>
        <taxon>Agaricomycetes</taxon>
        <taxon>Agaricomycetidae</taxon>
        <taxon>Boletales</taxon>
        <taxon>Suillineae</taxon>
        <taxon>Suillaceae</taxon>
        <taxon>Suillus</taxon>
    </lineage>
</organism>
<evidence type="ECO:0000313" key="1">
    <source>
        <dbReference type="EMBL" id="KAG1775966.1"/>
    </source>
</evidence>
<gene>
    <name evidence="1" type="ORF">EV702DRAFT_1114009</name>
</gene>
<accession>A0A9P7D2E7</accession>